<evidence type="ECO:0008006" key="3">
    <source>
        <dbReference type="Google" id="ProtNLM"/>
    </source>
</evidence>
<proteinExistence type="predicted"/>
<evidence type="ECO:0000313" key="1">
    <source>
        <dbReference type="EMBL" id="ASM76636.1"/>
    </source>
</evidence>
<gene>
    <name evidence="1" type="ORF">VITFI_CDS0858</name>
</gene>
<organism evidence="1 2">
    <name type="scientific">Vitreoscilla filiformis</name>
    <dbReference type="NCBI Taxonomy" id="63"/>
    <lineage>
        <taxon>Bacteria</taxon>
        <taxon>Pseudomonadati</taxon>
        <taxon>Pseudomonadota</taxon>
        <taxon>Betaproteobacteria</taxon>
        <taxon>Neisseriales</taxon>
        <taxon>Neisseriaceae</taxon>
        <taxon>Vitreoscilla</taxon>
    </lineage>
</organism>
<protein>
    <recommendedName>
        <fullName evidence="3">DUF2946 domain-containing protein</fullName>
    </recommendedName>
</protein>
<dbReference type="Pfam" id="PF11162">
    <property type="entry name" value="DUF2946"/>
    <property type="match status" value="1"/>
</dbReference>
<reference evidence="1 2" key="1">
    <citation type="submission" date="2017-07" db="EMBL/GenBank/DDBJ databases">
        <title>Complete Genome Sequence of the cosmetic ferment Vitreoscilla filiformis (ATCC15551).</title>
        <authorList>
            <person name="Contreras S."/>
            <person name="Sagory-Zalkind P."/>
            <person name="Blanquart H."/>
            <person name="Iltis A."/>
            <person name="Morand S.C."/>
        </authorList>
    </citation>
    <scope>NUCLEOTIDE SEQUENCE [LARGE SCALE GENOMIC DNA]</scope>
    <source>
        <strain evidence="1 2">ATCC 15551</strain>
    </source>
</reference>
<dbReference type="InterPro" id="IPR021333">
    <property type="entry name" value="DUF2946"/>
</dbReference>
<sequence length="137" mass="14573">MRAVSNLRHHLHRFAWIAALAIFGVVFAPTISHGLARLQNQDSWWTQICTPQGMKTVAALAGETSAAPEDDATGPVNPFDHCPLCGLAAAAPTLPPPNVTLWLPLTGATVVPRLFLRAPRPLFAWASAQPRAPPSGA</sequence>
<dbReference type="Proteomes" id="UP000199729">
    <property type="component" value="Chromosome"/>
</dbReference>
<dbReference type="KEGG" id="vff:VITFI_CDS0858"/>
<keyword evidence="2" id="KW-1185">Reference proteome</keyword>
<name>A0A221KCA5_VITFI</name>
<accession>A0A221KCA5</accession>
<dbReference type="EMBL" id="CP022423">
    <property type="protein sequence ID" value="ASM76636.1"/>
    <property type="molecule type" value="Genomic_DNA"/>
</dbReference>
<dbReference type="AlphaFoldDB" id="A0A221KCA5"/>
<evidence type="ECO:0000313" key="2">
    <source>
        <dbReference type="Proteomes" id="UP000199729"/>
    </source>
</evidence>